<name>A0A2T5I6F8_9PROT</name>
<proteinExistence type="predicted"/>
<dbReference type="Proteomes" id="UP000244152">
    <property type="component" value="Unassembled WGS sequence"/>
</dbReference>
<evidence type="ECO:0000313" key="1">
    <source>
        <dbReference type="EMBL" id="PTQ79368.1"/>
    </source>
</evidence>
<protein>
    <submittedName>
        <fullName evidence="1">Uncharacterized protein</fullName>
    </submittedName>
</protein>
<gene>
    <name evidence="1" type="ORF">C8R21_12932</name>
</gene>
<evidence type="ECO:0000313" key="2">
    <source>
        <dbReference type="Proteomes" id="UP000244152"/>
    </source>
</evidence>
<comment type="caution">
    <text evidence="1">The sequence shown here is derived from an EMBL/GenBank/DDBJ whole genome shotgun (WGS) entry which is preliminary data.</text>
</comment>
<reference evidence="1 2" key="1">
    <citation type="submission" date="2018-04" db="EMBL/GenBank/DDBJ databases">
        <title>Active sludge and wastewater microbial communities from Klosterneuburg, Austria.</title>
        <authorList>
            <person name="Wagner M."/>
        </authorList>
    </citation>
    <scope>NUCLEOTIDE SEQUENCE [LARGE SCALE GENOMIC DNA]</scope>
    <source>
        <strain evidence="1 2">Nl12</strain>
    </source>
</reference>
<dbReference type="AlphaFoldDB" id="A0A2T5I6F8"/>
<sequence>MIRVSLSLPQTAEDRDFDPWRSLDTPMPFRGYCLSCFRMVRVLPSEIPAMVVREIAASMQN</sequence>
<dbReference type="EMBL" id="QAOK01000029">
    <property type="protein sequence ID" value="PTQ79368.1"/>
    <property type="molecule type" value="Genomic_DNA"/>
</dbReference>
<accession>A0A2T5I6F8</accession>
<organism evidence="1 2">
    <name type="scientific">Nitrosospira multiformis</name>
    <dbReference type="NCBI Taxonomy" id="1231"/>
    <lineage>
        <taxon>Bacteria</taxon>
        <taxon>Pseudomonadati</taxon>
        <taxon>Pseudomonadota</taxon>
        <taxon>Betaproteobacteria</taxon>
        <taxon>Nitrosomonadales</taxon>
        <taxon>Nitrosomonadaceae</taxon>
        <taxon>Nitrosospira</taxon>
    </lineage>
</organism>